<comment type="similarity">
    <text evidence="1">Belongs to the bacterial reverse transcriptase family.</text>
</comment>
<dbReference type="EC" id="2.7.7.49" evidence="3"/>
<protein>
    <submittedName>
        <fullName evidence="3">Group II intron reverse transcriptase/maturase</fullName>
        <ecNumber evidence="3">2.7.7.49</ecNumber>
    </submittedName>
</protein>
<dbReference type="GO" id="GO:0004519">
    <property type="term" value="F:endonuclease activity"/>
    <property type="evidence" value="ECO:0007669"/>
    <property type="project" value="InterPro"/>
</dbReference>
<dbReference type="InterPro" id="IPR003615">
    <property type="entry name" value="HNH_nuc"/>
</dbReference>
<dbReference type="CDD" id="cd00085">
    <property type="entry name" value="HNHc"/>
    <property type="match status" value="1"/>
</dbReference>
<dbReference type="InterPro" id="IPR030931">
    <property type="entry name" value="Group_II_RT_mat"/>
</dbReference>
<keyword evidence="3" id="KW-0808">Transferase</keyword>
<dbReference type="Pfam" id="PF08388">
    <property type="entry name" value="GIIM"/>
    <property type="match status" value="1"/>
</dbReference>
<dbReference type="InterPro" id="IPR002711">
    <property type="entry name" value="HNH"/>
</dbReference>
<dbReference type="AlphaFoldDB" id="A0AAJ4MSW6"/>
<evidence type="ECO:0000259" key="2">
    <source>
        <dbReference type="PROSITE" id="PS50878"/>
    </source>
</evidence>
<keyword evidence="3" id="KW-0548">Nucleotidyltransferase</keyword>
<accession>A0AAJ4MSW6</accession>
<dbReference type="Gene3D" id="1.10.30.50">
    <property type="match status" value="1"/>
</dbReference>
<dbReference type="Pfam" id="PF13655">
    <property type="entry name" value="RVT_N"/>
    <property type="match status" value="1"/>
</dbReference>
<proteinExistence type="inferred from homology"/>
<dbReference type="GO" id="GO:0008270">
    <property type="term" value="F:zinc ion binding"/>
    <property type="evidence" value="ECO:0007669"/>
    <property type="project" value="InterPro"/>
</dbReference>
<dbReference type="Pfam" id="PF00078">
    <property type="entry name" value="RVT_1"/>
    <property type="match status" value="1"/>
</dbReference>
<dbReference type="InterPro" id="IPR000477">
    <property type="entry name" value="RT_dom"/>
</dbReference>
<feature type="domain" description="Reverse transcriptase" evidence="2">
    <location>
        <begin position="97"/>
        <end position="333"/>
    </location>
</feature>
<evidence type="ECO:0000256" key="1">
    <source>
        <dbReference type="ARBA" id="ARBA00034120"/>
    </source>
</evidence>
<dbReference type="InterPro" id="IPR013597">
    <property type="entry name" value="Mat_intron_G2"/>
</dbReference>
<dbReference type="PANTHER" id="PTHR34047:SF8">
    <property type="entry name" value="PROTEIN YKFC"/>
    <property type="match status" value="1"/>
</dbReference>
<dbReference type="RefSeq" id="WP_151097383.1">
    <property type="nucleotide sequence ID" value="NZ_CP071520.1"/>
</dbReference>
<gene>
    <name evidence="3" type="primary">ltrA</name>
    <name evidence="3" type="ORF">J3P46_27530</name>
</gene>
<dbReference type="InterPro" id="IPR025960">
    <property type="entry name" value="RVT_N"/>
</dbReference>
<dbReference type="SMART" id="SM00507">
    <property type="entry name" value="HNHc"/>
    <property type="match status" value="1"/>
</dbReference>
<evidence type="ECO:0000313" key="4">
    <source>
        <dbReference type="Proteomes" id="UP000662821"/>
    </source>
</evidence>
<dbReference type="PANTHER" id="PTHR34047">
    <property type="entry name" value="NUCLEAR INTRON MATURASE 1, MITOCHONDRIAL-RELATED"/>
    <property type="match status" value="1"/>
</dbReference>
<dbReference type="SUPFAM" id="SSF56672">
    <property type="entry name" value="DNA/RNA polymerases"/>
    <property type="match status" value="1"/>
</dbReference>
<evidence type="ECO:0000313" key="3">
    <source>
        <dbReference type="EMBL" id="QSX96312.1"/>
    </source>
</evidence>
<dbReference type="CDD" id="cd01651">
    <property type="entry name" value="RT_G2_intron"/>
    <property type="match status" value="1"/>
</dbReference>
<dbReference type="InterPro" id="IPR043502">
    <property type="entry name" value="DNA/RNA_pol_sf"/>
</dbReference>
<keyword evidence="3" id="KW-0695">RNA-directed DNA polymerase</keyword>
<dbReference type="PROSITE" id="PS50878">
    <property type="entry name" value="RT_POL"/>
    <property type="match status" value="1"/>
</dbReference>
<organism evidence="3 4">
    <name type="scientific">Janthinobacterium lividum</name>
    <dbReference type="NCBI Taxonomy" id="29581"/>
    <lineage>
        <taxon>Bacteria</taxon>
        <taxon>Pseudomonadati</taxon>
        <taxon>Pseudomonadota</taxon>
        <taxon>Betaproteobacteria</taxon>
        <taxon>Burkholderiales</taxon>
        <taxon>Oxalobacteraceae</taxon>
        <taxon>Janthinobacterium</taxon>
    </lineage>
</organism>
<dbReference type="Pfam" id="PF01844">
    <property type="entry name" value="HNH"/>
    <property type="match status" value="1"/>
</dbReference>
<name>A0AAJ4MSW6_9BURK</name>
<dbReference type="NCBIfam" id="TIGR04416">
    <property type="entry name" value="group_II_RT_mat"/>
    <property type="match status" value="1"/>
</dbReference>
<dbReference type="Proteomes" id="UP000662821">
    <property type="component" value="Chromosome"/>
</dbReference>
<sequence length="567" mass="64751">MKVTASSLAGSASSHVPTEWVAINWRLVQRNVRAMQHRLTKAIQEGDWRRAKALQRWLTHSFSAKALAVKRVTENQGKRTAGVDQQLWESATQKFAAIAQLKKQGYRPLPLRRVFIPKSNGKMRPLGIPTMRDRAMQALHLLALDPVLETLSDPNSYGFRKNRSTADAMSQIFLQTCRKVSATWVLDADIEGFFDNINHQWLVDNVFMDKLILSKWLKSGVVDRKQLMATTAGTPQGGIISPALANWTLNGLETELIAHLGAKFGKSKAGKLKVGVVRYADDFVVTSGSKELLETEIRPWIEAFLAVRGLRLSSAKTKIVHIDEGFDFLGWNFRKYSGTLLIEPSKKNMKAFYEKLRKTISENIGAKQENLIRLLNPMLRGWAQYHSPVVAKEAFSTMESLLYWRLRRWAMRRHPKKTDSWIRDRYWRPTESGNRMFAADVVTKNGNKAMKELYSLPGTAILRHTKIKGGYHPYDPQWELYGETLRQERMLKNMSYRREWAKLYLDQRGLCALCGYEMNMETGWHDHHIEHRVAGGSDALGNRVLLHPNCHINVHANDLQVAKPVPA</sequence>
<dbReference type="GO" id="GO:0003964">
    <property type="term" value="F:RNA-directed DNA polymerase activity"/>
    <property type="evidence" value="ECO:0007669"/>
    <property type="project" value="UniProtKB-KW"/>
</dbReference>
<reference evidence="3 4" key="1">
    <citation type="submission" date="2021-03" db="EMBL/GenBank/DDBJ databases">
        <title>Draft genome sequence of Janthinobacterium sp. strain PLB02 isolated from infected primmorphs (Lubomirskia baicalensis).</title>
        <authorList>
            <person name="Chernogor L.I."/>
            <person name="Belikov S.I."/>
            <person name="Petrushin I.S."/>
        </authorList>
    </citation>
    <scope>NUCLEOTIDE SEQUENCE [LARGE SCALE GENOMIC DNA]</scope>
    <source>
        <strain evidence="3 4">PLB02</strain>
    </source>
</reference>
<dbReference type="EMBL" id="CP071520">
    <property type="protein sequence ID" value="QSX96312.1"/>
    <property type="molecule type" value="Genomic_DNA"/>
</dbReference>
<dbReference type="InterPro" id="IPR051083">
    <property type="entry name" value="GrpII_Intron_Splice-Mob/Def"/>
</dbReference>
<dbReference type="GO" id="GO:0003676">
    <property type="term" value="F:nucleic acid binding"/>
    <property type="evidence" value="ECO:0007669"/>
    <property type="project" value="InterPro"/>
</dbReference>